<dbReference type="OrthoDB" id="5430620at2759"/>
<reference evidence="3" key="1">
    <citation type="journal article" date="2020" name="Stud. Mycol.">
        <title>101 Dothideomycetes genomes: a test case for predicting lifestyles and emergence of pathogens.</title>
        <authorList>
            <person name="Haridas S."/>
            <person name="Albert R."/>
            <person name="Binder M."/>
            <person name="Bloem J."/>
            <person name="Labutti K."/>
            <person name="Salamov A."/>
            <person name="Andreopoulos B."/>
            <person name="Baker S."/>
            <person name="Barry K."/>
            <person name="Bills G."/>
            <person name="Bluhm B."/>
            <person name="Cannon C."/>
            <person name="Castanera R."/>
            <person name="Culley D."/>
            <person name="Daum C."/>
            <person name="Ezra D."/>
            <person name="Gonzalez J."/>
            <person name="Henrissat B."/>
            <person name="Kuo A."/>
            <person name="Liang C."/>
            <person name="Lipzen A."/>
            <person name="Lutzoni F."/>
            <person name="Magnuson J."/>
            <person name="Mondo S."/>
            <person name="Nolan M."/>
            <person name="Ohm R."/>
            <person name="Pangilinan J."/>
            <person name="Park H.-J."/>
            <person name="Ramirez L."/>
            <person name="Alfaro M."/>
            <person name="Sun H."/>
            <person name="Tritt A."/>
            <person name="Yoshinaga Y."/>
            <person name="Zwiers L.-H."/>
            <person name="Turgeon B."/>
            <person name="Goodwin S."/>
            <person name="Spatafora J."/>
            <person name="Crous P."/>
            <person name="Grigoriev I."/>
        </authorList>
    </citation>
    <scope>NUCLEOTIDE SEQUENCE</scope>
    <source>
        <strain evidence="3">CBS 480.64</strain>
    </source>
</reference>
<evidence type="ECO:0000313" key="4">
    <source>
        <dbReference type="Proteomes" id="UP000799421"/>
    </source>
</evidence>
<accession>A0A6A7BYI0</accession>
<feature type="domain" description="Endo-1,3(4)-beta-glucanase 1 carbohydrate binding" evidence="2">
    <location>
        <begin position="22"/>
        <end position="72"/>
    </location>
</feature>
<feature type="signal peptide" evidence="1">
    <location>
        <begin position="1"/>
        <end position="17"/>
    </location>
</feature>
<keyword evidence="4" id="KW-1185">Reference proteome</keyword>
<dbReference type="PANTHER" id="PTHR42047:SF1">
    <property type="entry name" value="PROTEIN, PUTATIVE (AFU_ORTHOLOGUE AFUA_6G03560)-RELATED"/>
    <property type="match status" value="1"/>
</dbReference>
<sequence length="239" mass="24834">MQFNTFTLLILTALSAAAPVKQCEKYSYNPDNYRCYPGSKPVLCPVIAGVATKPCGSACYSPEQYSCSNNQLVQLPPLNDAFTLVAHHPINSPSNLDGKTIEASGQHFYINRPAGVYCPSVAGGICAASSNRTILFPGALDVVVPGGQEIYVQKNGALAFTQAHSASTTDLAVLGLGGPVYKGGAALGPNGVAWKACPVDGGAWQVFVPLPGVSFSAGCVDFYAHAATADGLGVAWQYD</sequence>
<proteinExistence type="predicted"/>
<evidence type="ECO:0000259" key="2">
    <source>
        <dbReference type="Pfam" id="PF10645"/>
    </source>
</evidence>
<dbReference type="GO" id="GO:0030246">
    <property type="term" value="F:carbohydrate binding"/>
    <property type="evidence" value="ECO:0007669"/>
    <property type="project" value="InterPro"/>
</dbReference>
<evidence type="ECO:0000256" key="1">
    <source>
        <dbReference type="SAM" id="SignalP"/>
    </source>
</evidence>
<gene>
    <name evidence="3" type="ORF">K470DRAFT_271467</name>
</gene>
<dbReference type="PANTHER" id="PTHR42047">
    <property type="entry name" value="PROTEIN, PUTATIVE (AFU_ORTHOLOGUE AFUA_6G03560)-RELATED"/>
    <property type="match status" value="1"/>
</dbReference>
<dbReference type="AlphaFoldDB" id="A0A6A7BYI0"/>
<evidence type="ECO:0000313" key="3">
    <source>
        <dbReference type="EMBL" id="KAF2859588.1"/>
    </source>
</evidence>
<name>A0A6A7BYI0_9PEZI</name>
<protein>
    <submittedName>
        <fullName evidence="3">Carbohydrate-binding module family 52 protein</fullName>
    </submittedName>
</protein>
<dbReference type="InterPro" id="IPR018909">
    <property type="entry name" value="Eng1_septum"/>
</dbReference>
<organism evidence="3 4">
    <name type="scientific">Piedraia hortae CBS 480.64</name>
    <dbReference type="NCBI Taxonomy" id="1314780"/>
    <lineage>
        <taxon>Eukaryota</taxon>
        <taxon>Fungi</taxon>
        <taxon>Dikarya</taxon>
        <taxon>Ascomycota</taxon>
        <taxon>Pezizomycotina</taxon>
        <taxon>Dothideomycetes</taxon>
        <taxon>Dothideomycetidae</taxon>
        <taxon>Capnodiales</taxon>
        <taxon>Piedraiaceae</taxon>
        <taxon>Piedraia</taxon>
    </lineage>
</organism>
<dbReference type="Pfam" id="PF10645">
    <property type="entry name" value="Carb_bind"/>
    <property type="match status" value="1"/>
</dbReference>
<dbReference type="Proteomes" id="UP000799421">
    <property type="component" value="Unassembled WGS sequence"/>
</dbReference>
<keyword evidence="1" id="KW-0732">Signal</keyword>
<dbReference type="InterPro" id="IPR052820">
    <property type="entry name" value="PhiA_domain"/>
</dbReference>
<feature type="chain" id="PRO_5025507902" evidence="1">
    <location>
        <begin position="18"/>
        <end position="239"/>
    </location>
</feature>
<dbReference type="EMBL" id="MU005991">
    <property type="protein sequence ID" value="KAF2859588.1"/>
    <property type="molecule type" value="Genomic_DNA"/>
</dbReference>